<sequence length="83" mass="9746">MIRHDIIRKYLNLHPDTPIDGQQYAVSLFTINQMLAVIEANEREECAKVCESKIQNTGDDWSKFYWDYALEMAALIIRAREKI</sequence>
<reference evidence="1" key="1">
    <citation type="submission" date="2020-05" db="EMBL/GenBank/DDBJ databases">
        <authorList>
            <person name="Chiriac C."/>
            <person name="Salcher M."/>
            <person name="Ghai R."/>
            <person name="Kavagutti S V."/>
        </authorList>
    </citation>
    <scope>NUCLEOTIDE SEQUENCE</scope>
</reference>
<organism evidence="1">
    <name type="scientific">uncultured Caudovirales phage</name>
    <dbReference type="NCBI Taxonomy" id="2100421"/>
    <lineage>
        <taxon>Viruses</taxon>
        <taxon>Duplodnaviria</taxon>
        <taxon>Heunggongvirae</taxon>
        <taxon>Uroviricota</taxon>
        <taxon>Caudoviricetes</taxon>
        <taxon>Peduoviridae</taxon>
        <taxon>Maltschvirus</taxon>
        <taxon>Maltschvirus maltsch</taxon>
    </lineage>
</organism>
<evidence type="ECO:0000313" key="1">
    <source>
        <dbReference type="EMBL" id="CAB5225555.1"/>
    </source>
</evidence>
<name>A0A6J7X784_9CAUD</name>
<protein>
    <submittedName>
        <fullName evidence="1">Uncharacterized protein</fullName>
    </submittedName>
</protein>
<proteinExistence type="predicted"/>
<dbReference type="EMBL" id="LR798342">
    <property type="protein sequence ID" value="CAB5225555.1"/>
    <property type="molecule type" value="Genomic_DNA"/>
</dbReference>
<accession>A0A6J7X784</accession>
<gene>
    <name evidence="1" type="ORF">UFOVP746_32</name>
</gene>